<comment type="caution">
    <text evidence="2">The sequence shown here is derived from an EMBL/GenBank/DDBJ whole genome shotgun (WGS) entry which is preliminary data.</text>
</comment>
<dbReference type="InterPro" id="IPR037053">
    <property type="entry name" value="Phage_tail_collar_dom_sf"/>
</dbReference>
<sequence length="313" mass="33542">MTGNLVIDTADSLLKGRRSGADKYAVGLRNSTSNDVVVLNYTDNTSLELLANSVYSNKTLVAPGMILEGADWTGFNLKNLSGRYVRIEGHPHSAANMLTFVYREANGTNINNVSLRKKGGTIALLEDASPAGLVAYFARTSAPVGWLKANGAAVSRTTYAALFATIGTTFGAGDGRTTFNLPDLRGEFLRSLDDGRNIDPSRRLGSWQKGTIEAFDGLDGSSVFGMALARDGALNTLTMEDSVTLVGADQTTYDDVRETAIKWTGGGGARATNNPADRVGGFWTKNNRNLIERSHFAGMSRPRNIALLACIKY</sequence>
<evidence type="ECO:0000313" key="3">
    <source>
        <dbReference type="Proteomes" id="UP000306758"/>
    </source>
</evidence>
<dbReference type="SUPFAM" id="SSF88874">
    <property type="entry name" value="Receptor-binding domain of short tail fibre protein gp12"/>
    <property type="match status" value="1"/>
</dbReference>
<gene>
    <name evidence="2" type="ORF">D3M78_03135</name>
</gene>
<feature type="domain" description="Phage tail collar" evidence="1">
    <location>
        <begin position="132"/>
        <end position="189"/>
    </location>
</feature>
<protein>
    <recommendedName>
        <fullName evidence="1">Phage tail collar domain-containing protein</fullName>
    </recommendedName>
</protein>
<evidence type="ECO:0000313" key="2">
    <source>
        <dbReference type="EMBL" id="THA10552.1"/>
    </source>
</evidence>
<dbReference type="AlphaFoldDB" id="A0A4S2Q221"/>
<dbReference type="Pfam" id="PF07484">
    <property type="entry name" value="Collar"/>
    <property type="match status" value="1"/>
</dbReference>
<dbReference type="Proteomes" id="UP000306758">
    <property type="component" value="Unassembled WGS sequence"/>
</dbReference>
<dbReference type="Gene3D" id="6.20.80.10">
    <property type="match status" value="1"/>
</dbReference>
<evidence type="ECO:0000259" key="1">
    <source>
        <dbReference type="Pfam" id="PF07484"/>
    </source>
</evidence>
<dbReference type="EMBL" id="QXNI01000014">
    <property type="protein sequence ID" value="THA10552.1"/>
    <property type="molecule type" value="Genomic_DNA"/>
</dbReference>
<organism evidence="2 3">
    <name type="scientific">Rodentibacter pneumotropicus</name>
    <dbReference type="NCBI Taxonomy" id="758"/>
    <lineage>
        <taxon>Bacteria</taxon>
        <taxon>Pseudomonadati</taxon>
        <taxon>Pseudomonadota</taxon>
        <taxon>Gammaproteobacteria</taxon>
        <taxon>Pasteurellales</taxon>
        <taxon>Pasteurellaceae</taxon>
        <taxon>Rodentibacter</taxon>
    </lineage>
</organism>
<reference evidence="2 3" key="1">
    <citation type="journal article" date="2019" name="Vet. Microbiol.">
        <title>Development of multi locus sequence typing (MLST) of Rodentibacter pneumotropicus.</title>
        <authorList>
            <person name="Adhikary S."/>
            <person name="Bisgaard M."/>
            <person name="Boot R."/>
            <person name="Benga L."/>
            <person name="Nicklas W."/>
            <person name="Christensen H."/>
        </authorList>
    </citation>
    <scope>NUCLEOTIDE SEQUENCE [LARGE SCALE GENOMIC DNA]</scope>
    <source>
        <strain evidence="2 3">Ac84</strain>
    </source>
</reference>
<dbReference type="InterPro" id="IPR011083">
    <property type="entry name" value="Phage_tail_collar_dom"/>
</dbReference>
<accession>A0A4S2Q221</accession>
<proteinExistence type="predicted"/>
<name>A0A4S2Q221_9PAST</name>
<dbReference type="Gene3D" id="3.90.1340.10">
    <property type="entry name" value="Phage tail collar domain"/>
    <property type="match status" value="1"/>
</dbReference>